<proteinExistence type="predicted"/>
<dbReference type="GeneID" id="81353663"/>
<dbReference type="AlphaFoldDB" id="A0A9W9G3T2"/>
<organism evidence="2 3">
    <name type="scientific">Penicillium argentinense</name>
    <dbReference type="NCBI Taxonomy" id="1131581"/>
    <lineage>
        <taxon>Eukaryota</taxon>
        <taxon>Fungi</taxon>
        <taxon>Dikarya</taxon>
        <taxon>Ascomycota</taxon>
        <taxon>Pezizomycotina</taxon>
        <taxon>Eurotiomycetes</taxon>
        <taxon>Eurotiomycetidae</taxon>
        <taxon>Eurotiales</taxon>
        <taxon>Aspergillaceae</taxon>
        <taxon>Penicillium</taxon>
    </lineage>
</organism>
<feature type="signal peptide" evidence="1">
    <location>
        <begin position="1"/>
        <end position="16"/>
    </location>
</feature>
<reference evidence="2" key="1">
    <citation type="submission" date="2022-11" db="EMBL/GenBank/DDBJ databases">
        <authorList>
            <person name="Petersen C."/>
        </authorList>
    </citation>
    <scope>NUCLEOTIDE SEQUENCE</scope>
    <source>
        <strain evidence="2">IBT 30761</strain>
    </source>
</reference>
<protein>
    <submittedName>
        <fullName evidence="2">Uncharacterized protein</fullName>
    </submittedName>
</protein>
<dbReference type="RefSeq" id="XP_056479725.1">
    <property type="nucleotide sequence ID" value="XM_056614684.1"/>
</dbReference>
<reference evidence="2" key="2">
    <citation type="journal article" date="2023" name="IMA Fungus">
        <title>Comparative genomic study of the Penicillium genus elucidates a diverse pangenome and 15 lateral gene transfer events.</title>
        <authorList>
            <person name="Petersen C."/>
            <person name="Sorensen T."/>
            <person name="Nielsen M.R."/>
            <person name="Sondergaard T.E."/>
            <person name="Sorensen J.L."/>
            <person name="Fitzpatrick D.A."/>
            <person name="Frisvad J.C."/>
            <person name="Nielsen K.L."/>
        </authorList>
    </citation>
    <scope>NUCLEOTIDE SEQUENCE</scope>
    <source>
        <strain evidence="2">IBT 30761</strain>
    </source>
</reference>
<comment type="caution">
    <text evidence="2">The sequence shown here is derived from an EMBL/GenBank/DDBJ whole genome shotgun (WGS) entry which is preliminary data.</text>
</comment>
<keyword evidence="1" id="KW-0732">Signal</keyword>
<name>A0A9W9G3T2_9EURO</name>
<feature type="chain" id="PRO_5040992770" evidence="1">
    <location>
        <begin position="17"/>
        <end position="125"/>
    </location>
</feature>
<dbReference type="EMBL" id="JAPQKI010000002">
    <property type="protein sequence ID" value="KAJ5111655.1"/>
    <property type="molecule type" value="Genomic_DNA"/>
</dbReference>
<keyword evidence="3" id="KW-1185">Reference proteome</keyword>
<evidence type="ECO:0000313" key="3">
    <source>
        <dbReference type="Proteomes" id="UP001149074"/>
    </source>
</evidence>
<gene>
    <name evidence="2" type="ORF">N7532_002190</name>
</gene>
<dbReference type="OrthoDB" id="3485059at2759"/>
<dbReference type="InterPro" id="IPR021054">
    <property type="entry name" value="Cell_wall_mannoprotein_1"/>
</dbReference>
<accession>A0A9W9G3T2</accession>
<dbReference type="Proteomes" id="UP001149074">
    <property type="component" value="Unassembled WGS sequence"/>
</dbReference>
<dbReference type="Pfam" id="PF12296">
    <property type="entry name" value="HsbA"/>
    <property type="match status" value="1"/>
</dbReference>
<evidence type="ECO:0000256" key="1">
    <source>
        <dbReference type="SAM" id="SignalP"/>
    </source>
</evidence>
<sequence>MVFIAKIFVLALTAAATPILPRDAATVENDITQKIGPQVQTLDNDVKGFPASGLAGALAIDNDSQSLVATVNNATIDTQNTGSFSESDATSVLQAAYNVLSTFLGTLSAITDQTAAWADFPGAKL</sequence>
<evidence type="ECO:0000313" key="2">
    <source>
        <dbReference type="EMBL" id="KAJ5111655.1"/>
    </source>
</evidence>